<evidence type="ECO:0000256" key="1">
    <source>
        <dbReference type="SAM" id="MobiDB-lite"/>
    </source>
</evidence>
<evidence type="ECO:0000313" key="3">
    <source>
        <dbReference type="Proteomes" id="UP001153069"/>
    </source>
</evidence>
<reference evidence="2" key="1">
    <citation type="submission" date="2020-06" db="EMBL/GenBank/DDBJ databases">
        <authorList>
            <consortium name="Plant Systems Biology data submission"/>
        </authorList>
    </citation>
    <scope>NUCLEOTIDE SEQUENCE</scope>
    <source>
        <strain evidence="2">D6</strain>
    </source>
</reference>
<protein>
    <submittedName>
        <fullName evidence="2">Uncharacterized protein</fullName>
    </submittedName>
</protein>
<keyword evidence="3" id="KW-1185">Reference proteome</keyword>
<proteinExistence type="predicted"/>
<feature type="compositionally biased region" description="Pro residues" evidence="1">
    <location>
        <begin position="693"/>
        <end position="707"/>
    </location>
</feature>
<feature type="compositionally biased region" description="Low complexity" evidence="1">
    <location>
        <begin position="64"/>
        <end position="78"/>
    </location>
</feature>
<feature type="compositionally biased region" description="Low complexity" evidence="1">
    <location>
        <begin position="828"/>
        <end position="842"/>
    </location>
</feature>
<feature type="region of interest" description="Disordered" evidence="1">
    <location>
        <begin position="1"/>
        <end position="123"/>
    </location>
</feature>
<feature type="compositionally biased region" description="Basic and acidic residues" evidence="1">
    <location>
        <begin position="11"/>
        <end position="25"/>
    </location>
</feature>
<organism evidence="2 3">
    <name type="scientific">Seminavis robusta</name>
    <dbReference type="NCBI Taxonomy" id="568900"/>
    <lineage>
        <taxon>Eukaryota</taxon>
        <taxon>Sar</taxon>
        <taxon>Stramenopiles</taxon>
        <taxon>Ochrophyta</taxon>
        <taxon>Bacillariophyta</taxon>
        <taxon>Bacillariophyceae</taxon>
        <taxon>Bacillariophycidae</taxon>
        <taxon>Naviculales</taxon>
        <taxon>Naviculaceae</taxon>
        <taxon>Seminavis</taxon>
    </lineage>
</organism>
<feature type="compositionally biased region" description="Pro residues" evidence="1">
    <location>
        <begin position="657"/>
        <end position="669"/>
    </location>
</feature>
<gene>
    <name evidence="2" type="ORF">SEMRO_58_G033830.1</name>
</gene>
<accession>A0A9N8H4U7</accession>
<dbReference type="EMBL" id="CAICTM010000057">
    <property type="protein sequence ID" value="CAB9499330.1"/>
    <property type="molecule type" value="Genomic_DNA"/>
</dbReference>
<feature type="compositionally biased region" description="Polar residues" evidence="1">
    <location>
        <begin position="757"/>
        <end position="768"/>
    </location>
</feature>
<dbReference type="AlphaFoldDB" id="A0A9N8H4U7"/>
<sequence>MAGDMAFDSQHFFDEGRHHQDDHLSFPDPIADAIISQKDPLEELPQPHFEEPRQESPPRVEDFQPPQNEPPQYEQQQHQEQEQVSLPEEQQHQQDSPQFARPQTVASSIKAPPPTSPGASDYTMSGMTAVDGHGMWNSWTRVFDEPKYAMLDLLDNCLDATLHSNIEGKVVMKKLEPNGIVIINNSAKPIKPLKDVLVVYGSTKGVGKNAKRDAIGENGVGLKHGCATLSDANFVITRNGPMYSLGVIAKSLQTKEGVCLPSAWFIVEDVDDKTPGEIEEEFHSHLSNIIAQNPKIGTCVQNALGQGDMVVGLKRLVEHCLHMWDDEWGNYDHIFQVIIASLLHQHNNIAVHSRRSFHGNNPASLFLEEIKQLLPKFYINIPNKGFDFWIGEEKVHFSYWQHRLVEMTKFTVNVPRETPIMDIGHFNWDKEGYNLNIFCGYEALRLGNDNLPNTAQMYIYSRSSGRLIQHDDDARATLGLAASGTDYQQALTIIIDDEKAQLPLMPTKQGIAWSEQKGGETHKRNLLAWTAGIADCYWKYHSNKFKKRCNTTSFKSLMQEQLMKFCDPISRHLSDLDTLRRNPQGCRPSAFLQRSIAMDRLGKADFSHFDGLEWKRSVAPTTKKSRIRRKTYYNEIVPGTATIFQFQDEHYPYVAPKPAPMEWKPPPQPVQQHNPHAPHHPRGLPPMAHHPRVPQPPHHGMRPPPVPMAGAPEPLHKRRRTSGEAMDRPILLLDDDSYGDEGPPPERTRRQVARKSTGVSSAPSVSRPSNDHYGASPSAESQQRIADLERSLAAAQNELADQKRLMRESHVVHRATVQKLTEDLRRVQQQQAQQQNGNQPSQETLQKTRDELMIAKRQRNLISKELQDVKDQREEQVSGLNLEIETLKMRLEQHEETIRRLENSNASGEAEFDDENVQPDIAVSIGWTQGRRSKYHGTDSI</sequence>
<dbReference type="OrthoDB" id="48311at2759"/>
<evidence type="ECO:0000313" key="2">
    <source>
        <dbReference type="EMBL" id="CAB9499330.1"/>
    </source>
</evidence>
<feature type="region of interest" description="Disordered" evidence="1">
    <location>
        <begin position="900"/>
        <end position="919"/>
    </location>
</feature>
<name>A0A9N8H4U7_9STRA</name>
<feature type="compositionally biased region" description="Basic and acidic residues" evidence="1">
    <location>
        <begin position="48"/>
        <end position="62"/>
    </location>
</feature>
<comment type="caution">
    <text evidence="2">The sequence shown here is derived from an EMBL/GenBank/DDBJ whole genome shotgun (WGS) entry which is preliminary data.</text>
</comment>
<feature type="region of interest" description="Disordered" evidence="1">
    <location>
        <begin position="657"/>
        <end position="785"/>
    </location>
</feature>
<dbReference type="Proteomes" id="UP001153069">
    <property type="component" value="Unassembled WGS sequence"/>
</dbReference>
<feature type="region of interest" description="Disordered" evidence="1">
    <location>
        <begin position="825"/>
        <end position="844"/>
    </location>
</feature>